<organism evidence="6 7">
    <name type="scientific">Candidatus Abyssobacteria bacterium SURF_17</name>
    <dbReference type="NCBI Taxonomy" id="2093361"/>
    <lineage>
        <taxon>Bacteria</taxon>
        <taxon>Pseudomonadati</taxon>
        <taxon>Candidatus Hydrogenedentota</taxon>
        <taxon>Candidatus Abyssobacteria</taxon>
    </lineage>
</organism>
<dbReference type="NCBIfam" id="TIGR01934">
    <property type="entry name" value="MenG_MenH_UbiE"/>
    <property type="match status" value="1"/>
</dbReference>
<dbReference type="UniPathway" id="UPA00079">
    <property type="reaction ID" value="UER00169"/>
</dbReference>
<feature type="binding site" evidence="5">
    <location>
        <position position="56"/>
    </location>
    <ligand>
        <name>S-adenosyl-L-methionine</name>
        <dbReference type="ChEBI" id="CHEBI:59789"/>
    </ligand>
</feature>
<dbReference type="InterPro" id="IPR004033">
    <property type="entry name" value="UbiE/COQ5_MeTrFase"/>
</dbReference>
<dbReference type="EMBL" id="QZKI01000111">
    <property type="protein sequence ID" value="RJP66783.1"/>
    <property type="molecule type" value="Genomic_DNA"/>
</dbReference>
<comment type="catalytic activity">
    <reaction evidence="5">
        <text>a 2-demethylmenaquinol + S-adenosyl-L-methionine = a menaquinol + S-adenosyl-L-homocysteine + H(+)</text>
        <dbReference type="Rhea" id="RHEA:42640"/>
        <dbReference type="Rhea" id="RHEA-COMP:9539"/>
        <dbReference type="Rhea" id="RHEA-COMP:9563"/>
        <dbReference type="ChEBI" id="CHEBI:15378"/>
        <dbReference type="ChEBI" id="CHEBI:18151"/>
        <dbReference type="ChEBI" id="CHEBI:55437"/>
        <dbReference type="ChEBI" id="CHEBI:57856"/>
        <dbReference type="ChEBI" id="CHEBI:59789"/>
        <dbReference type="EC" id="2.1.1.163"/>
    </reaction>
</comment>
<comment type="caution">
    <text evidence="6">The sequence shown here is derived from an EMBL/GenBank/DDBJ whole genome shotgun (WGS) entry which is preliminary data.</text>
</comment>
<dbReference type="CDD" id="cd02440">
    <property type="entry name" value="AdoMet_MTases"/>
    <property type="match status" value="1"/>
</dbReference>
<dbReference type="AlphaFoldDB" id="A0A419ESY1"/>
<dbReference type="PROSITE" id="PS51608">
    <property type="entry name" value="SAM_MT_UBIE"/>
    <property type="match status" value="1"/>
</dbReference>
<reference evidence="6 7" key="1">
    <citation type="journal article" date="2017" name="ISME J.">
        <title>Energy and carbon metabolisms in a deep terrestrial subsurface fluid microbial community.</title>
        <authorList>
            <person name="Momper L."/>
            <person name="Jungbluth S.P."/>
            <person name="Lee M.D."/>
            <person name="Amend J.P."/>
        </authorList>
    </citation>
    <scope>NUCLEOTIDE SEQUENCE [LARGE SCALE GENOMIC DNA]</scope>
    <source>
        <strain evidence="6">SURF_17</strain>
    </source>
</reference>
<keyword evidence="1 5" id="KW-0474">Menaquinone biosynthesis</keyword>
<feature type="binding site" evidence="5">
    <location>
        <position position="77"/>
    </location>
    <ligand>
        <name>S-adenosyl-L-methionine</name>
        <dbReference type="ChEBI" id="CHEBI:59789"/>
    </ligand>
</feature>
<name>A0A419ESY1_9BACT</name>
<dbReference type="Proteomes" id="UP000285961">
    <property type="component" value="Unassembled WGS sequence"/>
</dbReference>
<dbReference type="NCBIfam" id="NF001244">
    <property type="entry name" value="PRK00216.1-5"/>
    <property type="match status" value="1"/>
</dbReference>
<evidence type="ECO:0000256" key="4">
    <source>
        <dbReference type="ARBA" id="ARBA00022691"/>
    </source>
</evidence>
<evidence type="ECO:0000256" key="5">
    <source>
        <dbReference type="HAMAP-Rule" id="MF_01813"/>
    </source>
</evidence>
<comment type="caution">
    <text evidence="5">Lacks conserved residue(s) required for the propagation of feature annotation.</text>
</comment>
<dbReference type="PANTHER" id="PTHR43591">
    <property type="entry name" value="METHYLTRANSFERASE"/>
    <property type="match status" value="1"/>
</dbReference>
<evidence type="ECO:0000256" key="2">
    <source>
        <dbReference type="ARBA" id="ARBA00022603"/>
    </source>
</evidence>
<dbReference type="GO" id="GO:0032259">
    <property type="term" value="P:methylation"/>
    <property type="evidence" value="ECO:0007669"/>
    <property type="project" value="UniProtKB-KW"/>
</dbReference>
<dbReference type="GO" id="GO:0043770">
    <property type="term" value="F:demethylmenaquinone methyltransferase activity"/>
    <property type="evidence" value="ECO:0007669"/>
    <property type="project" value="UniProtKB-UniRule"/>
</dbReference>
<comment type="similarity">
    <text evidence="5">Belongs to the class I-like SAM-binding methyltransferase superfamily. MenG/UbiE family.</text>
</comment>
<evidence type="ECO:0000256" key="3">
    <source>
        <dbReference type="ARBA" id="ARBA00022679"/>
    </source>
</evidence>
<dbReference type="InterPro" id="IPR029063">
    <property type="entry name" value="SAM-dependent_MTases_sf"/>
</dbReference>
<dbReference type="SUPFAM" id="SSF53335">
    <property type="entry name" value="S-adenosyl-L-methionine-dependent methyltransferases"/>
    <property type="match status" value="1"/>
</dbReference>
<dbReference type="Gene3D" id="3.40.50.150">
    <property type="entry name" value="Vaccinia Virus protein VP39"/>
    <property type="match status" value="1"/>
</dbReference>
<comment type="pathway">
    <text evidence="5">Quinol/quinone metabolism; menaquinone biosynthesis; menaquinol from 1,4-dihydroxy-2-naphthoate: step 2/2.</text>
</comment>
<comment type="function">
    <text evidence="5">Methyltransferase required for the conversion of demethylmenaquinol (DMKH2) to menaquinol (MKH2).</text>
</comment>
<keyword evidence="4 5" id="KW-0949">S-adenosyl-L-methionine</keyword>
<evidence type="ECO:0000256" key="1">
    <source>
        <dbReference type="ARBA" id="ARBA00022428"/>
    </source>
</evidence>
<protein>
    <recommendedName>
        <fullName evidence="5">Demethylmenaquinone methyltransferase</fullName>
        <ecNumber evidence="5">2.1.1.163</ecNumber>
    </recommendedName>
</protein>
<dbReference type="HAMAP" id="MF_01813">
    <property type="entry name" value="MenG_UbiE_methyltr"/>
    <property type="match status" value="1"/>
</dbReference>
<proteinExistence type="inferred from homology"/>
<evidence type="ECO:0000313" key="6">
    <source>
        <dbReference type="EMBL" id="RJP66783.1"/>
    </source>
</evidence>
<keyword evidence="3 5" id="KW-0808">Transferase</keyword>
<dbReference type="InterPro" id="IPR023576">
    <property type="entry name" value="UbiE/COQ5_MeTrFase_CS"/>
</dbReference>
<sequence length="251" mass="27713">MRNASEIRSMFASISRRYDFLNHLLSLNQDKRWRKEAVEMSRLSGSDLVLDVCSGTADLAIEYARKVGPSGLVVGTDFCPEMLLIGNRKISECPNGSSGRGKIALMAADTLHLPFADDTFDVASVAFGIRNVSDVKAGVTEMTRVVKEGGRVVILEFSLPEHRLVRGLYKGYFTCLLPVIGRTVSRARNDAYSYLPDSVLKFPEKGEMCEVLRECGLGDVSATELTLGIVTLYVGFKHSMRTTQQARKTSF</sequence>
<gene>
    <name evidence="6" type="primary">ubiE</name>
    <name evidence="5" type="synonym">menG</name>
    <name evidence="6" type="ORF">C4532_15650</name>
</gene>
<feature type="binding site" evidence="5">
    <location>
        <begin position="109"/>
        <end position="110"/>
    </location>
    <ligand>
        <name>S-adenosyl-L-methionine</name>
        <dbReference type="ChEBI" id="CHEBI:59789"/>
    </ligand>
</feature>
<dbReference type="EC" id="2.1.1.163" evidence="5"/>
<keyword evidence="2 5" id="KW-0489">Methyltransferase</keyword>
<dbReference type="Pfam" id="PF01209">
    <property type="entry name" value="Ubie_methyltran"/>
    <property type="match status" value="1"/>
</dbReference>
<dbReference type="PROSITE" id="PS01183">
    <property type="entry name" value="UBIE_1"/>
    <property type="match status" value="1"/>
</dbReference>
<dbReference type="GO" id="GO:0009234">
    <property type="term" value="P:menaquinone biosynthetic process"/>
    <property type="evidence" value="ECO:0007669"/>
    <property type="project" value="UniProtKB-UniRule"/>
</dbReference>
<dbReference type="PANTHER" id="PTHR43591:SF24">
    <property type="entry name" value="2-METHOXY-6-POLYPRENYL-1,4-BENZOQUINOL METHYLASE, MITOCHONDRIAL"/>
    <property type="match status" value="1"/>
</dbReference>
<accession>A0A419ESY1</accession>
<evidence type="ECO:0000313" key="7">
    <source>
        <dbReference type="Proteomes" id="UP000285961"/>
    </source>
</evidence>